<reference evidence="2 3" key="1">
    <citation type="submission" date="2023-05" db="EMBL/GenBank/DDBJ databases">
        <title>A 100% complete, gapless, phased diploid assembly of the Scenedesmus obliquus UTEX 3031 genome.</title>
        <authorList>
            <person name="Biondi T.C."/>
            <person name="Hanschen E.R."/>
            <person name="Kwon T."/>
            <person name="Eng W."/>
            <person name="Kruse C.P.S."/>
            <person name="Koehler S.I."/>
            <person name="Kunde Y."/>
            <person name="Gleasner C.D."/>
            <person name="You Mak K.T."/>
            <person name="Polle J."/>
            <person name="Hovde B.T."/>
            <person name="Starkenburg S.R."/>
        </authorList>
    </citation>
    <scope>NUCLEOTIDE SEQUENCE [LARGE SCALE GENOMIC DNA]</scope>
    <source>
        <strain evidence="2 3">DOE0152z</strain>
    </source>
</reference>
<evidence type="ECO:0000313" key="2">
    <source>
        <dbReference type="EMBL" id="WIA17092.1"/>
    </source>
</evidence>
<name>A0ABY8U6L5_TETOB</name>
<keyword evidence="3" id="KW-1185">Reference proteome</keyword>
<accession>A0ABY8U6L5</accession>
<feature type="compositionally biased region" description="Polar residues" evidence="1">
    <location>
        <begin position="132"/>
        <end position="143"/>
    </location>
</feature>
<gene>
    <name evidence="2" type="ORF">OEZ85_013991</name>
</gene>
<evidence type="ECO:0000313" key="3">
    <source>
        <dbReference type="Proteomes" id="UP001244341"/>
    </source>
</evidence>
<evidence type="ECO:0008006" key="4">
    <source>
        <dbReference type="Google" id="ProtNLM"/>
    </source>
</evidence>
<dbReference type="PANTHER" id="PTHR37096:SF1">
    <property type="entry name" value="AAA+ ATPASE DOMAIN-CONTAINING PROTEIN"/>
    <property type="match status" value="1"/>
</dbReference>
<dbReference type="EMBL" id="CP126215">
    <property type="protein sequence ID" value="WIA17092.1"/>
    <property type="molecule type" value="Genomic_DNA"/>
</dbReference>
<dbReference type="PANTHER" id="PTHR37096">
    <property type="entry name" value="YALI0E33429P"/>
    <property type="match status" value="1"/>
</dbReference>
<feature type="region of interest" description="Disordered" evidence="1">
    <location>
        <begin position="129"/>
        <end position="164"/>
    </location>
</feature>
<sequence length="164" mass="17675">MAWGDQYTVERQTLLKFFVAISKEQRRSHVILATSEYSFLTWLNKEIGPGFFQSFVVGDFPAQEARGFLDECLQQVGKPGVADADWEAVQKVCGGNAGALVRAAGSYNSLGGWKAALSQEERSTLLAPLGPKTQQVPLTSNTDHCADPSRPPSPTSVACGNNSP</sequence>
<proteinExistence type="predicted"/>
<protein>
    <recommendedName>
        <fullName evidence="4">ATPase AAA-type core domain-containing protein</fullName>
    </recommendedName>
</protein>
<feature type="compositionally biased region" description="Polar residues" evidence="1">
    <location>
        <begin position="155"/>
        <end position="164"/>
    </location>
</feature>
<dbReference type="Proteomes" id="UP001244341">
    <property type="component" value="Chromosome 8b"/>
</dbReference>
<organism evidence="2 3">
    <name type="scientific">Tetradesmus obliquus</name>
    <name type="common">Green alga</name>
    <name type="synonym">Acutodesmus obliquus</name>
    <dbReference type="NCBI Taxonomy" id="3088"/>
    <lineage>
        <taxon>Eukaryota</taxon>
        <taxon>Viridiplantae</taxon>
        <taxon>Chlorophyta</taxon>
        <taxon>core chlorophytes</taxon>
        <taxon>Chlorophyceae</taxon>
        <taxon>CS clade</taxon>
        <taxon>Sphaeropleales</taxon>
        <taxon>Scenedesmaceae</taxon>
        <taxon>Tetradesmus</taxon>
    </lineage>
</organism>
<dbReference type="InterPro" id="IPR051667">
    <property type="entry name" value="Archaeal_ATPase_domain"/>
</dbReference>
<evidence type="ECO:0000256" key="1">
    <source>
        <dbReference type="SAM" id="MobiDB-lite"/>
    </source>
</evidence>